<accession>R7THS0</accession>
<evidence type="ECO:0000313" key="4">
    <source>
        <dbReference type="Proteomes" id="UP000014760"/>
    </source>
</evidence>
<dbReference type="Pfam" id="PF10124">
    <property type="entry name" value="Mu-like_gpT"/>
    <property type="match status" value="1"/>
</dbReference>
<reference evidence="3" key="3">
    <citation type="submission" date="2015-06" db="UniProtKB">
        <authorList>
            <consortium name="EnsemblMetazoa"/>
        </authorList>
    </citation>
    <scope>IDENTIFICATION</scope>
</reference>
<evidence type="ECO:0000313" key="2">
    <source>
        <dbReference type="EMBL" id="ELT93022.1"/>
    </source>
</evidence>
<feature type="domain" description="Bacteriophage Mu GpT" evidence="1">
    <location>
        <begin position="9"/>
        <end position="235"/>
    </location>
</feature>
<evidence type="ECO:0000259" key="1">
    <source>
        <dbReference type="Pfam" id="PF10124"/>
    </source>
</evidence>
<dbReference type="EMBL" id="AMQN01030118">
    <property type="status" value="NOT_ANNOTATED_CDS"/>
    <property type="molecule type" value="Genomic_DNA"/>
</dbReference>
<sequence>MEITGVNIAALGRGFKATFQGAFTEVEPTYKALAVEVPSSTSANDYAWLNNFPGMREWVGSRVLKELSGSDYSLKNKSWESTVAVQETDIADDNLGLYRPMMEALGRESAQHPDTLAWEALDNAHQTLCFDKQNFFDADHPVTVNGKKAFFSNYEKGDGAAWYLMDSKKPLKPLIFQVRQKPRFRAMTDPSSERLFMNGQIVYGVDARYNVGFTFPQLMYRSEQPLTAANFEKAIQ</sequence>
<dbReference type="EnsemblMetazoa" id="CapteT47905">
    <property type="protein sequence ID" value="CapteP47905"/>
    <property type="gene ID" value="CapteG47905"/>
</dbReference>
<proteinExistence type="predicted"/>
<reference evidence="2 4" key="2">
    <citation type="journal article" date="2013" name="Nature">
        <title>Insights into bilaterian evolution from three spiralian genomes.</title>
        <authorList>
            <person name="Simakov O."/>
            <person name="Marletaz F."/>
            <person name="Cho S.J."/>
            <person name="Edsinger-Gonzales E."/>
            <person name="Havlak P."/>
            <person name="Hellsten U."/>
            <person name="Kuo D.H."/>
            <person name="Larsson T."/>
            <person name="Lv J."/>
            <person name="Arendt D."/>
            <person name="Savage R."/>
            <person name="Osoegawa K."/>
            <person name="de Jong P."/>
            <person name="Grimwood J."/>
            <person name="Chapman J.A."/>
            <person name="Shapiro H."/>
            <person name="Aerts A."/>
            <person name="Otillar R.P."/>
            <person name="Terry A.Y."/>
            <person name="Boore J.L."/>
            <person name="Grigoriev I.V."/>
            <person name="Lindberg D.R."/>
            <person name="Seaver E.C."/>
            <person name="Weisblat D.A."/>
            <person name="Putnam N.H."/>
            <person name="Rokhsar D.S."/>
        </authorList>
    </citation>
    <scope>NUCLEOTIDE SEQUENCE</scope>
    <source>
        <strain evidence="2 4">I ESC-2004</strain>
    </source>
</reference>
<reference evidence="4" key="1">
    <citation type="submission" date="2012-12" db="EMBL/GenBank/DDBJ databases">
        <authorList>
            <person name="Hellsten U."/>
            <person name="Grimwood J."/>
            <person name="Chapman J.A."/>
            <person name="Shapiro H."/>
            <person name="Aerts A."/>
            <person name="Otillar R.P."/>
            <person name="Terry A.Y."/>
            <person name="Boore J.L."/>
            <person name="Simakov O."/>
            <person name="Marletaz F."/>
            <person name="Cho S.-J."/>
            <person name="Edsinger-Gonzales E."/>
            <person name="Havlak P."/>
            <person name="Kuo D.-H."/>
            <person name="Larsson T."/>
            <person name="Lv J."/>
            <person name="Arendt D."/>
            <person name="Savage R."/>
            <person name="Osoegawa K."/>
            <person name="de Jong P."/>
            <person name="Lindberg D.R."/>
            <person name="Seaver E.C."/>
            <person name="Weisblat D.A."/>
            <person name="Putnam N.H."/>
            <person name="Grigoriev I.V."/>
            <person name="Rokhsar D.S."/>
        </authorList>
    </citation>
    <scope>NUCLEOTIDE SEQUENCE</scope>
    <source>
        <strain evidence="4">I ESC-2004</strain>
    </source>
</reference>
<protein>
    <recommendedName>
        <fullName evidence="1">Bacteriophage Mu GpT domain-containing protein</fullName>
    </recommendedName>
</protein>
<dbReference type="OMA" id="WIGDRVI"/>
<evidence type="ECO:0000313" key="3">
    <source>
        <dbReference type="EnsemblMetazoa" id="CapteP47905"/>
    </source>
</evidence>
<dbReference type="OrthoDB" id="10404441at2759"/>
<dbReference type="InterPro" id="IPR018774">
    <property type="entry name" value="Phage_Mu_GpT"/>
</dbReference>
<gene>
    <name evidence="2" type="ORF">CAPTEDRAFT_47905</name>
</gene>
<dbReference type="AlphaFoldDB" id="R7THS0"/>
<keyword evidence="4" id="KW-1185">Reference proteome</keyword>
<organism evidence="2">
    <name type="scientific">Capitella teleta</name>
    <name type="common">Polychaete worm</name>
    <dbReference type="NCBI Taxonomy" id="283909"/>
    <lineage>
        <taxon>Eukaryota</taxon>
        <taxon>Metazoa</taxon>
        <taxon>Spiralia</taxon>
        <taxon>Lophotrochozoa</taxon>
        <taxon>Annelida</taxon>
        <taxon>Polychaeta</taxon>
        <taxon>Sedentaria</taxon>
        <taxon>Scolecida</taxon>
        <taxon>Capitellidae</taxon>
        <taxon>Capitella</taxon>
    </lineage>
</organism>
<dbReference type="Proteomes" id="UP000014760">
    <property type="component" value="Unassembled WGS sequence"/>
</dbReference>
<feature type="non-terminal residue" evidence="2">
    <location>
        <position position="236"/>
    </location>
</feature>
<dbReference type="HOGENOM" id="CLU_070805_0_0_1"/>
<dbReference type="EMBL" id="KB309924">
    <property type="protein sequence ID" value="ELT93022.1"/>
    <property type="molecule type" value="Genomic_DNA"/>
</dbReference>
<name>R7THS0_CAPTE</name>